<feature type="compositionally biased region" description="Basic and acidic residues" evidence="1">
    <location>
        <begin position="45"/>
        <end position="66"/>
    </location>
</feature>
<feature type="region of interest" description="Disordered" evidence="1">
    <location>
        <begin position="45"/>
        <end position="102"/>
    </location>
</feature>
<reference evidence="2" key="1">
    <citation type="submission" date="2021-05" db="EMBL/GenBank/DDBJ databases">
        <authorList>
            <person name="Kaiqin L."/>
            <person name="Jian G."/>
        </authorList>
    </citation>
    <scope>NUCLEOTIDE SEQUENCE</scope>
    <source>
        <strain evidence="2">HDS5</strain>
    </source>
</reference>
<evidence type="ECO:0000256" key="1">
    <source>
        <dbReference type="SAM" id="MobiDB-lite"/>
    </source>
</evidence>
<dbReference type="Proteomes" id="UP000682416">
    <property type="component" value="Chromosome"/>
</dbReference>
<gene>
    <name evidence="2" type="ORF">KGD82_16770</name>
</gene>
<organism evidence="2 3">
    <name type="scientific">Nocardiopsis eucommiae</name>
    <dbReference type="NCBI Taxonomy" id="2831970"/>
    <lineage>
        <taxon>Bacteria</taxon>
        <taxon>Bacillati</taxon>
        <taxon>Actinomycetota</taxon>
        <taxon>Actinomycetes</taxon>
        <taxon>Streptosporangiales</taxon>
        <taxon>Nocardiopsidaceae</taxon>
        <taxon>Nocardiopsis</taxon>
    </lineage>
</organism>
<dbReference type="KEGG" id="nec:KGD82_16770"/>
<dbReference type="AlphaFoldDB" id="A0A975QJL1"/>
<evidence type="ECO:0000313" key="2">
    <source>
        <dbReference type="EMBL" id="QVJ00412.1"/>
    </source>
</evidence>
<sequence length="102" mass="11382">MDAACAHLAYLAKREAAGRLYRSANEQQYQDRAEYWLNRLEEAVAEDRPETPADRVAAEQPAKYDGDWGCSPTRGAPSWAPAPRWRPRPPRSAPRTTATGPS</sequence>
<evidence type="ECO:0000313" key="3">
    <source>
        <dbReference type="Proteomes" id="UP000682416"/>
    </source>
</evidence>
<proteinExistence type="predicted"/>
<accession>A0A975QJL1</accession>
<feature type="compositionally biased region" description="Low complexity" evidence="1">
    <location>
        <begin position="93"/>
        <end position="102"/>
    </location>
</feature>
<keyword evidence="3" id="KW-1185">Reference proteome</keyword>
<name>A0A975QJL1_9ACTN</name>
<feature type="compositionally biased region" description="Low complexity" evidence="1">
    <location>
        <begin position="74"/>
        <end position="83"/>
    </location>
</feature>
<dbReference type="EMBL" id="CP074402">
    <property type="protein sequence ID" value="QVJ00412.1"/>
    <property type="molecule type" value="Genomic_DNA"/>
</dbReference>
<protein>
    <submittedName>
        <fullName evidence="2">Uncharacterized protein</fullName>
    </submittedName>
</protein>